<name>S9ST15_PAEAL</name>
<feature type="transmembrane region" description="Helical" evidence="1">
    <location>
        <begin position="96"/>
        <end position="121"/>
    </location>
</feature>
<protein>
    <recommendedName>
        <fullName evidence="4">Small multi-drug export protein</fullName>
    </recommendedName>
</protein>
<sequence>MILDLFHRVKEIDVIYQYLAIFIIALIPFLEAHVAVPVGILLNLPAIPTIVLGIIGNWLSVMAIIMGSAVIRARVATSTPTAKSLHHRRFQKAQRYFHSYGVPGLSLLGPIIGANHIGAFVCVLSNANKRNIMFWQTISVAAWGISTGVLVLLGIDLYSTI</sequence>
<keyword evidence="1" id="KW-1133">Transmembrane helix</keyword>
<feature type="transmembrane region" description="Helical" evidence="1">
    <location>
        <begin position="133"/>
        <end position="155"/>
    </location>
</feature>
<feature type="transmembrane region" description="Helical" evidence="1">
    <location>
        <begin position="50"/>
        <end position="75"/>
    </location>
</feature>
<dbReference type="Proteomes" id="UP000015344">
    <property type="component" value="Unassembled WGS sequence"/>
</dbReference>
<evidence type="ECO:0000313" key="2">
    <source>
        <dbReference type="EMBL" id="EPY07288.1"/>
    </source>
</evidence>
<dbReference type="EMBL" id="ATMT01000044">
    <property type="protein sequence ID" value="EPY07288.1"/>
    <property type="molecule type" value="Genomic_DNA"/>
</dbReference>
<dbReference type="PATRIC" id="fig|1117108.3.peg.2253"/>
<evidence type="ECO:0008006" key="4">
    <source>
        <dbReference type="Google" id="ProtNLM"/>
    </source>
</evidence>
<proteinExistence type="predicted"/>
<keyword evidence="1" id="KW-0812">Transmembrane</keyword>
<feature type="transmembrane region" description="Helical" evidence="1">
    <location>
        <begin position="12"/>
        <end position="30"/>
    </location>
</feature>
<dbReference type="InterPro" id="IPR009577">
    <property type="entry name" value="Sm_multidrug_ex"/>
</dbReference>
<keyword evidence="1" id="KW-0472">Membrane</keyword>
<gene>
    <name evidence="2" type="ORF">PAALTS15_10849</name>
</gene>
<evidence type="ECO:0000256" key="1">
    <source>
        <dbReference type="SAM" id="Phobius"/>
    </source>
</evidence>
<dbReference type="AlphaFoldDB" id="S9ST15"/>
<organism evidence="2 3">
    <name type="scientific">Paenibacillus alvei TS-15</name>
    <dbReference type="NCBI Taxonomy" id="1117108"/>
    <lineage>
        <taxon>Bacteria</taxon>
        <taxon>Bacillati</taxon>
        <taxon>Bacillota</taxon>
        <taxon>Bacilli</taxon>
        <taxon>Bacillales</taxon>
        <taxon>Paenibacillaceae</taxon>
        <taxon>Paenibacillus</taxon>
    </lineage>
</organism>
<accession>S9ST15</accession>
<comment type="caution">
    <text evidence="2">The sequence shown here is derived from an EMBL/GenBank/DDBJ whole genome shotgun (WGS) entry which is preliminary data.</text>
</comment>
<dbReference type="Pfam" id="PF06695">
    <property type="entry name" value="Sm_multidrug_ex"/>
    <property type="match status" value="1"/>
</dbReference>
<dbReference type="RefSeq" id="WP_021259574.1">
    <property type="nucleotide sequence ID" value="NZ_ATMT01000044.1"/>
</dbReference>
<dbReference type="eggNOG" id="COG2426">
    <property type="taxonomic scope" value="Bacteria"/>
</dbReference>
<reference evidence="2 3" key="1">
    <citation type="submission" date="2013-05" db="EMBL/GenBank/DDBJ databases">
        <authorList>
            <person name="Strain E.A."/>
            <person name="Brown E."/>
            <person name="Allard M.W."/>
            <person name="Luo Y.L."/>
        </authorList>
    </citation>
    <scope>NUCLEOTIDE SEQUENCE [LARGE SCALE GENOMIC DNA]</scope>
    <source>
        <strain evidence="2 3">TS-15</strain>
    </source>
</reference>
<evidence type="ECO:0000313" key="3">
    <source>
        <dbReference type="Proteomes" id="UP000015344"/>
    </source>
</evidence>